<evidence type="ECO:0000256" key="5">
    <source>
        <dbReference type="ARBA" id="ARBA00023136"/>
    </source>
</evidence>
<accession>A1BC48</accession>
<dbReference type="CDD" id="cd16914">
    <property type="entry name" value="EcfT"/>
    <property type="match status" value="1"/>
</dbReference>
<keyword evidence="8" id="KW-1185">Reference proteome</keyword>
<dbReference type="EMBL" id="CP000491">
    <property type="protein sequence ID" value="ABL73092.1"/>
    <property type="molecule type" value="Genomic_DNA"/>
</dbReference>
<evidence type="ECO:0000256" key="4">
    <source>
        <dbReference type="ARBA" id="ARBA00022989"/>
    </source>
</evidence>
<dbReference type="OrthoDB" id="5868344at2"/>
<keyword evidence="4 6" id="KW-1133">Transmembrane helix</keyword>
<dbReference type="Pfam" id="PF02361">
    <property type="entry name" value="CbiQ"/>
    <property type="match status" value="1"/>
</dbReference>
<dbReference type="KEGG" id="pde:Pden_5032"/>
<dbReference type="InterPro" id="IPR003339">
    <property type="entry name" value="ABC/ECF_trnsptr_transmembrane"/>
</dbReference>
<dbReference type="eggNOG" id="COG0619">
    <property type="taxonomic scope" value="Bacteria"/>
</dbReference>
<keyword evidence="7" id="KW-0614">Plasmid</keyword>
<sequence length="205" mass="22168">MISLTSPVETRAHRWPAGLKLGALCLASTGLFMVRDIPILGAAAVAVLALYAAPGPAFLRAGLRSLRVVLPFVVVLLAWHAISGDMWMGLLITLRMVTLIALANLVTMTTGLEDMVDLVRRLTAPLRRLGLPTGVLEIAIPLVIRFTPVLVARAETLAEAWRARSRRRPGWRLILPLTLQALDDADHVGEALRARGGALGPQQQE</sequence>
<keyword evidence="5 6" id="KW-0472">Membrane</keyword>
<reference evidence="8" key="1">
    <citation type="submission" date="2006-12" db="EMBL/GenBank/DDBJ databases">
        <title>Complete sequence of plasmid 1 of Paracoccus denitrificans PD1222.</title>
        <authorList>
            <person name="Copeland A."/>
            <person name="Lucas S."/>
            <person name="Lapidus A."/>
            <person name="Barry K."/>
            <person name="Detter J.C."/>
            <person name="Glavina del Rio T."/>
            <person name="Hammon N."/>
            <person name="Israni S."/>
            <person name="Dalin E."/>
            <person name="Tice H."/>
            <person name="Pitluck S."/>
            <person name="Munk A.C."/>
            <person name="Brettin T."/>
            <person name="Bruce D."/>
            <person name="Han C."/>
            <person name="Tapia R."/>
            <person name="Gilna P."/>
            <person name="Schmutz J."/>
            <person name="Larimer F."/>
            <person name="Land M."/>
            <person name="Hauser L."/>
            <person name="Kyrpides N."/>
            <person name="Lykidis A."/>
            <person name="Spiro S."/>
            <person name="Richardson D.J."/>
            <person name="Moir J.W.B."/>
            <person name="Ferguson S.J."/>
            <person name="van Spanning R.J.M."/>
            <person name="Richardson P."/>
        </authorList>
    </citation>
    <scope>NUCLEOTIDE SEQUENCE [LARGE SCALE GENOMIC DNA]</scope>
    <source>
        <strain evidence="8">Pd 1222</strain>
        <plasmid evidence="8">pPD1222</plasmid>
    </source>
</reference>
<dbReference type="Proteomes" id="UP000000361">
    <property type="component" value="Chromosome 1"/>
</dbReference>
<evidence type="ECO:0000256" key="2">
    <source>
        <dbReference type="ARBA" id="ARBA00008564"/>
    </source>
</evidence>
<geneLocation type="plasmid" evidence="8">
    <name>pPD1222</name>
</geneLocation>
<dbReference type="EnsemblBacteria" id="ABL73092">
    <property type="protein sequence ID" value="ABL73092"/>
    <property type="gene ID" value="Pden_5032"/>
</dbReference>
<evidence type="ECO:0000313" key="7">
    <source>
        <dbReference type="EMBL" id="ABL73092.1"/>
    </source>
</evidence>
<feature type="transmembrane region" description="Helical" evidence="6">
    <location>
        <begin position="88"/>
        <end position="112"/>
    </location>
</feature>
<proteinExistence type="inferred from homology"/>
<feature type="transmembrane region" description="Helical" evidence="6">
    <location>
        <begin position="37"/>
        <end position="53"/>
    </location>
</feature>
<evidence type="ECO:0000256" key="6">
    <source>
        <dbReference type="SAM" id="Phobius"/>
    </source>
</evidence>
<evidence type="ECO:0000313" key="8">
    <source>
        <dbReference type="Proteomes" id="UP000000361"/>
    </source>
</evidence>
<evidence type="ECO:0000256" key="1">
    <source>
        <dbReference type="ARBA" id="ARBA00004141"/>
    </source>
</evidence>
<dbReference type="HOGENOM" id="CLU_056469_4_2_5"/>
<comment type="similarity">
    <text evidence="2">Belongs to the CbiQ family.</text>
</comment>
<dbReference type="AlphaFoldDB" id="A1BC48"/>
<organism evidence="7 8">
    <name type="scientific">Paracoccus denitrificans (strain Pd 1222)</name>
    <dbReference type="NCBI Taxonomy" id="318586"/>
    <lineage>
        <taxon>Bacteria</taxon>
        <taxon>Pseudomonadati</taxon>
        <taxon>Pseudomonadota</taxon>
        <taxon>Alphaproteobacteria</taxon>
        <taxon>Rhodobacterales</taxon>
        <taxon>Paracoccaceae</taxon>
        <taxon>Paracoccus</taxon>
    </lineage>
</organism>
<dbReference type="GO" id="GO:0005886">
    <property type="term" value="C:plasma membrane"/>
    <property type="evidence" value="ECO:0007669"/>
    <property type="project" value="UniProtKB-ARBA"/>
</dbReference>
<gene>
    <name evidence="7" type="ordered locus">Pden_5032</name>
</gene>
<keyword evidence="3 6" id="KW-0812">Transmembrane</keyword>
<dbReference type="RefSeq" id="WP_011751250.1">
    <property type="nucleotide sequence ID" value="NC_008688.1"/>
</dbReference>
<evidence type="ECO:0000256" key="3">
    <source>
        <dbReference type="ARBA" id="ARBA00022692"/>
    </source>
</evidence>
<protein>
    <submittedName>
        <fullName evidence="7">Cobalt transport protein</fullName>
    </submittedName>
</protein>
<feature type="transmembrane region" description="Helical" evidence="6">
    <location>
        <begin position="65"/>
        <end position="82"/>
    </location>
</feature>
<name>A1BC48_PARDP</name>
<comment type="subcellular location">
    <subcellularLocation>
        <location evidence="1">Membrane</location>
        <topology evidence="1">Multi-pass membrane protein</topology>
    </subcellularLocation>
</comment>
<dbReference type="GeneID" id="93454451"/>